<dbReference type="GO" id="GO:0005634">
    <property type="term" value="C:nucleus"/>
    <property type="evidence" value="ECO:0007669"/>
    <property type="project" value="UniProtKB-SubCell"/>
</dbReference>
<keyword evidence="6" id="KW-1185">Reference proteome</keyword>
<comment type="subcellular location">
    <subcellularLocation>
        <location evidence="1">Nucleus</location>
    </subcellularLocation>
</comment>
<sequence>MLAFVQNAAADYSRKTLDVSHTRARRRILGHPIIILSPAGALPLSGWLETIIRSTWGLLYLCPIVILFGRDGNQETNMGVLLRMVTATTLSRASADLWSHTDAIHGCLTLLTATFKKTPNLIVSHHNHIAPLFHLGVEALKLPEEGTVRGAGHFLASFINLSRDPNGGCLQPVVAHNSETLVRTLMFCICNSPRHSLTSFSDVLSALCKMYGDDLARTFKTVQADETFLSPRVNAQQKDDFAKKVLKNRGSKRRILEAVTDLALIGRGLAGTDYGAQTRGFH</sequence>
<dbReference type="AlphaFoldDB" id="A0AAN8WWS1"/>
<dbReference type="GO" id="GO:0006606">
    <property type="term" value="P:protein import into nucleus"/>
    <property type="evidence" value="ECO:0007669"/>
    <property type="project" value="TreeGrafter"/>
</dbReference>
<evidence type="ECO:0000256" key="2">
    <source>
        <dbReference type="ARBA" id="ARBA00007991"/>
    </source>
</evidence>
<dbReference type="PANTHER" id="PTHR12363:SF33">
    <property type="entry name" value="IMPORTIN-13"/>
    <property type="match status" value="1"/>
</dbReference>
<keyword evidence="4" id="KW-0539">Nucleus</keyword>
<dbReference type="GO" id="GO:0005737">
    <property type="term" value="C:cytoplasm"/>
    <property type="evidence" value="ECO:0007669"/>
    <property type="project" value="TreeGrafter"/>
</dbReference>
<comment type="similarity">
    <text evidence="2">Belongs to the importin beta family.</text>
</comment>
<reference evidence="5 6" key="1">
    <citation type="submission" date="2023-11" db="EMBL/GenBank/DDBJ databases">
        <title>Halocaridina rubra genome assembly.</title>
        <authorList>
            <person name="Smith C."/>
        </authorList>
    </citation>
    <scope>NUCLEOTIDE SEQUENCE [LARGE SCALE GENOMIC DNA]</scope>
    <source>
        <strain evidence="5">EP-1</strain>
        <tissue evidence="5">Whole</tissue>
    </source>
</reference>
<protein>
    <submittedName>
        <fullName evidence="5">Uncharacterized protein</fullName>
    </submittedName>
</protein>
<dbReference type="PANTHER" id="PTHR12363">
    <property type="entry name" value="TRANSPORTIN 3 AND IMPORTIN 13"/>
    <property type="match status" value="1"/>
</dbReference>
<dbReference type="InterPro" id="IPR011989">
    <property type="entry name" value="ARM-like"/>
</dbReference>
<dbReference type="Proteomes" id="UP001381693">
    <property type="component" value="Unassembled WGS sequence"/>
</dbReference>
<dbReference type="InterPro" id="IPR040520">
    <property type="entry name" value="Importin_rep_3"/>
</dbReference>
<proteinExistence type="inferred from homology"/>
<dbReference type="EMBL" id="JAXCGZ010012132">
    <property type="protein sequence ID" value="KAK7073770.1"/>
    <property type="molecule type" value="Genomic_DNA"/>
</dbReference>
<dbReference type="Pfam" id="PF18806">
    <property type="entry name" value="Importin_rep_3"/>
    <property type="match status" value="1"/>
</dbReference>
<name>A0AAN8WWS1_HALRR</name>
<evidence type="ECO:0000256" key="3">
    <source>
        <dbReference type="ARBA" id="ARBA00022448"/>
    </source>
</evidence>
<evidence type="ECO:0000256" key="4">
    <source>
        <dbReference type="ARBA" id="ARBA00023242"/>
    </source>
</evidence>
<accession>A0AAN8WWS1</accession>
<keyword evidence="3" id="KW-0813">Transport</keyword>
<evidence type="ECO:0000313" key="6">
    <source>
        <dbReference type="Proteomes" id="UP001381693"/>
    </source>
</evidence>
<organism evidence="5 6">
    <name type="scientific">Halocaridina rubra</name>
    <name type="common">Hawaiian red shrimp</name>
    <dbReference type="NCBI Taxonomy" id="373956"/>
    <lineage>
        <taxon>Eukaryota</taxon>
        <taxon>Metazoa</taxon>
        <taxon>Ecdysozoa</taxon>
        <taxon>Arthropoda</taxon>
        <taxon>Crustacea</taxon>
        <taxon>Multicrustacea</taxon>
        <taxon>Malacostraca</taxon>
        <taxon>Eumalacostraca</taxon>
        <taxon>Eucarida</taxon>
        <taxon>Decapoda</taxon>
        <taxon>Pleocyemata</taxon>
        <taxon>Caridea</taxon>
        <taxon>Atyoidea</taxon>
        <taxon>Atyidae</taxon>
        <taxon>Halocaridina</taxon>
    </lineage>
</organism>
<comment type="caution">
    <text evidence="5">The sequence shown here is derived from an EMBL/GenBank/DDBJ whole genome shotgun (WGS) entry which is preliminary data.</text>
</comment>
<gene>
    <name evidence="5" type="ORF">SK128_019341</name>
</gene>
<evidence type="ECO:0000256" key="1">
    <source>
        <dbReference type="ARBA" id="ARBA00004123"/>
    </source>
</evidence>
<dbReference type="Gene3D" id="1.25.10.10">
    <property type="entry name" value="Leucine-rich Repeat Variant"/>
    <property type="match status" value="1"/>
</dbReference>
<dbReference type="InterPro" id="IPR051345">
    <property type="entry name" value="Importin_beta-like_NTR"/>
</dbReference>
<evidence type="ECO:0000313" key="5">
    <source>
        <dbReference type="EMBL" id="KAK7073770.1"/>
    </source>
</evidence>